<dbReference type="Proteomes" id="UP000279600">
    <property type="component" value="Chromosome"/>
</dbReference>
<dbReference type="KEGG" id="noj:EJ995_00680"/>
<dbReference type="Gene3D" id="3.90.550.10">
    <property type="entry name" value="Spore Coat Polysaccharide Biosynthesis Protein SpsA, Chain A"/>
    <property type="match status" value="1"/>
</dbReference>
<comment type="subcellular location">
    <subcellularLocation>
        <location evidence="1">Cell membrane</location>
    </subcellularLocation>
</comment>
<dbReference type="EMBL" id="CP034549">
    <property type="protein sequence ID" value="AZQ42821.1"/>
    <property type="molecule type" value="Genomic_DNA"/>
</dbReference>
<organism evidence="7 8">
    <name type="scientific">Nonlabens ponticola</name>
    <dbReference type="NCBI Taxonomy" id="2496866"/>
    <lineage>
        <taxon>Bacteria</taxon>
        <taxon>Pseudomonadati</taxon>
        <taxon>Bacteroidota</taxon>
        <taxon>Flavobacteriia</taxon>
        <taxon>Flavobacteriales</taxon>
        <taxon>Flavobacteriaceae</taxon>
        <taxon>Nonlabens</taxon>
    </lineage>
</organism>
<evidence type="ECO:0000259" key="6">
    <source>
        <dbReference type="Pfam" id="PF00535"/>
    </source>
</evidence>
<evidence type="ECO:0000313" key="7">
    <source>
        <dbReference type="EMBL" id="AZQ42821.1"/>
    </source>
</evidence>
<dbReference type="RefSeq" id="WP_126444632.1">
    <property type="nucleotide sequence ID" value="NZ_CP034549.1"/>
</dbReference>
<dbReference type="GO" id="GO:0005886">
    <property type="term" value="C:plasma membrane"/>
    <property type="evidence" value="ECO:0007669"/>
    <property type="project" value="UniProtKB-SubCell"/>
</dbReference>
<name>A0A3S9MUH4_9FLAO</name>
<accession>A0A3S9MUH4</accession>
<dbReference type="GO" id="GO:0016757">
    <property type="term" value="F:glycosyltransferase activity"/>
    <property type="evidence" value="ECO:0007669"/>
    <property type="project" value="UniProtKB-KW"/>
</dbReference>
<evidence type="ECO:0000256" key="4">
    <source>
        <dbReference type="ARBA" id="ARBA00022679"/>
    </source>
</evidence>
<keyword evidence="5" id="KW-0472">Membrane</keyword>
<dbReference type="NCBIfam" id="TIGR04283">
    <property type="entry name" value="glyco_like_mftF"/>
    <property type="match status" value="1"/>
</dbReference>
<keyword evidence="2" id="KW-1003">Cell membrane</keyword>
<dbReference type="PANTHER" id="PTHR43646:SF2">
    <property type="entry name" value="GLYCOSYLTRANSFERASE 2-LIKE DOMAIN-CONTAINING PROTEIN"/>
    <property type="match status" value="1"/>
</dbReference>
<evidence type="ECO:0000256" key="1">
    <source>
        <dbReference type="ARBA" id="ARBA00004236"/>
    </source>
</evidence>
<reference evidence="7 8" key="1">
    <citation type="submission" date="2018-12" db="EMBL/GenBank/DDBJ databases">
        <title>Complete genome of Nonlabens sp. MJ115.</title>
        <authorList>
            <person name="Choi H.S."/>
            <person name="Jung J."/>
        </authorList>
    </citation>
    <scope>NUCLEOTIDE SEQUENCE [LARGE SCALE GENOMIC DNA]</scope>
    <source>
        <strain evidence="7 8">MJ115</strain>
    </source>
</reference>
<dbReference type="AlphaFoldDB" id="A0A3S9MUH4"/>
<dbReference type="PANTHER" id="PTHR43646">
    <property type="entry name" value="GLYCOSYLTRANSFERASE"/>
    <property type="match status" value="1"/>
</dbReference>
<dbReference type="OrthoDB" id="9810303at2"/>
<evidence type="ECO:0000256" key="5">
    <source>
        <dbReference type="ARBA" id="ARBA00023136"/>
    </source>
</evidence>
<dbReference type="CDD" id="cd02522">
    <property type="entry name" value="GT_2_like_a"/>
    <property type="match status" value="1"/>
</dbReference>
<dbReference type="SUPFAM" id="SSF53448">
    <property type="entry name" value="Nucleotide-diphospho-sugar transferases"/>
    <property type="match status" value="1"/>
</dbReference>
<dbReference type="InterPro" id="IPR029044">
    <property type="entry name" value="Nucleotide-diphossugar_trans"/>
</dbReference>
<keyword evidence="3" id="KW-0328">Glycosyltransferase</keyword>
<proteinExistence type="predicted"/>
<keyword evidence="8" id="KW-1185">Reference proteome</keyword>
<dbReference type="InterPro" id="IPR001173">
    <property type="entry name" value="Glyco_trans_2-like"/>
</dbReference>
<keyword evidence="4 7" id="KW-0808">Transferase</keyword>
<dbReference type="InterPro" id="IPR026461">
    <property type="entry name" value="Trfase_2_rSAM/seldom_assoc"/>
</dbReference>
<evidence type="ECO:0000313" key="8">
    <source>
        <dbReference type="Proteomes" id="UP000279600"/>
    </source>
</evidence>
<sequence>MMSIVIPVLNEETGIYSLLKLLLRRAHDPQSLEFIVVDGRSVDDTLSEVKRFATDHSHQRIRVIESDKGRGLQMHNGALAAQYDTFYFLHADSHPPKNYDLYIHNAIKIGEPAGCFRMRFRSWHWWLVIIGWFTRFNWRASRGGDQSQYITRGLYEQLGGYNTDVPIYEDYLLIHELYDLEHFHVIPKWLTTSARRYTDVGVFKLQWFYLTIYWKKRRGASIDEIYEYYLKWCDVSKEKLEVAD</sequence>
<evidence type="ECO:0000256" key="3">
    <source>
        <dbReference type="ARBA" id="ARBA00022676"/>
    </source>
</evidence>
<gene>
    <name evidence="7" type="ORF">EJ995_00680</name>
</gene>
<protein>
    <submittedName>
        <fullName evidence="7">Glycosyltransferase</fullName>
    </submittedName>
</protein>
<dbReference type="Pfam" id="PF00535">
    <property type="entry name" value="Glycos_transf_2"/>
    <property type="match status" value="1"/>
</dbReference>
<evidence type="ECO:0000256" key="2">
    <source>
        <dbReference type="ARBA" id="ARBA00022475"/>
    </source>
</evidence>
<feature type="domain" description="Glycosyltransferase 2-like" evidence="6">
    <location>
        <begin position="3"/>
        <end position="101"/>
    </location>
</feature>